<organism evidence="2 3">
    <name type="scientific">Nakamurella multipartita (strain ATCC 700099 / DSM 44233 / CIP 104796 / JCM 9543 / NBRC 105858 / Y-104)</name>
    <name type="common">Microsphaera multipartita</name>
    <dbReference type="NCBI Taxonomy" id="479431"/>
    <lineage>
        <taxon>Bacteria</taxon>
        <taxon>Bacillati</taxon>
        <taxon>Actinomycetota</taxon>
        <taxon>Actinomycetes</taxon>
        <taxon>Nakamurellales</taxon>
        <taxon>Nakamurellaceae</taxon>
        <taxon>Nakamurella</taxon>
    </lineage>
</organism>
<dbReference type="SUPFAM" id="SSF52218">
    <property type="entry name" value="Flavoproteins"/>
    <property type="match status" value="1"/>
</dbReference>
<keyword evidence="3" id="KW-1185">Reference proteome</keyword>
<dbReference type="KEGG" id="nml:Namu_5352"/>
<dbReference type="Proteomes" id="UP000002218">
    <property type="component" value="Chromosome"/>
</dbReference>
<dbReference type="InParanoid" id="C8XDC6"/>
<name>C8XDC6_NAKMY</name>
<evidence type="ECO:0000313" key="3">
    <source>
        <dbReference type="Proteomes" id="UP000002218"/>
    </source>
</evidence>
<dbReference type="PROSITE" id="PS50902">
    <property type="entry name" value="FLAVODOXIN_LIKE"/>
    <property type="match status" value="1"/>
</dbReference>
<accession>C8XDC6</accession>
<dbReference type="eggNOG" id="COG0716">
    <property type="taxonomic scope" value="Bacteria"/>
</dbReference>
<dbReference type="GO" id="GO:0010181">
    <property type="term" value="F:FMN binding"/>
    <property type="evidence" value="ECO:0007669"/>
    <property type="project" value="InterPro"/>
</dbReference>
<protein>
    <submittedName>
        <fullName evidence="2">Flavodoxin/nitric oxide synthase</fullName>
    </submittedName>
</protein>
<dbReference type="Gene3D" id="3.40.50.360">
    <property type="match status" value="1"/>
</dbReference>
<dbReference type="Pfam" id="PF00258">
    <property type="entry name" value="Flavodoxin_1"/>
    <property type="match status" value="1"/>
</dbReference>
<proteinExistence type="predicted"/>
<reference evidence="3" key="1">
    <citation type="submission" date="2009-09" db="EMBL/GenBank/DDBJ databases">
        <title>The complete genome of Nakamurella multipartita DSM 44233.</title>
        <authorList>
            <consortium name="US DOE Joint Genome Institute (JGI-PGF)"/>
            <person name="Lucas S."/>
            <person name="Copeland A."/>
            <person name="Lapidus A."/>
            <person name="Glavina del Rio T."/>
            <person name="Dalin E."/>
            <person name="Tice H."/>
            <person name="Bruce D."/>
            <person name="Goodwin L."/>
            <person name="Pitluck S."/>
            <person name="Kyrpides N."/>
            <person name="Mavromatis K."/>
            <person name="Ivanova N."/>
            <person name="Ovchinnikova G."/>
            <person name="Sims D."/>
            <person name="Meincke L."/>
            <person name="Brettin T."/>
            <person name="Detter J.C."/>
            <person name="Han C."/>
            <person name="Larimer F."/>
            <person name="Land M."/>
            <person name="Hauser L."/>
            <person name="Markowitz V."/>
            <person name="Cheng J.-F."/>
            <person name="Hugenholtz P."/>
            <person name="Woyke T."/>
            <person name="Wu D."/>
            <person name="Klenk H.-P."/>
            <person name="Eisen J.A."/>
        </authorList>
    </citation>
    <scope>NUCLEOTIDE SEQUENCE [LARGE SCALE GENOMIC DNA]</scope>
    <source>
        <strain evidence="3">ATCC 700099 / DSM 44233 / CIP 104796 / JCM 9543 / NBRC 105858 / Y-104</strain>
    </source>
</reference>
<reference evidence="2 3" key="2">
    <citation type="journal article" date="2010" name="Stand. Genomic Sci.">
        <title>Complete genome sequence of Nakamurella multipartita type strain (Y-104).</title>
        <authorList>
            <person name="Tice H."/>
            <person name="Mayilraj S."/>
            <person name="Sims D."/>
            <person name="Lapidus A."/>
            <person name="Nolan M."/>
            <person name="Lucas S."/>
            <person name="Glavina Del Rio T."/>
            <person name="Copeland A."/>
            <person name="Cheng J.F."/>
            <person name="Meincke L."/>
            <person name="Bruce D."/>
            <person name="Goodwin L."/>
            <person name="Pitluck S."/>
            <person name="Ivanova N."/>
            <person name="Mavromatis K."/>
            <person name="Ovchinnikova G."/>
            <person name="Pati A."/>
            <person name="Chen A."/>
            <person name="Palaniappan K."/>
            <person name="Land M."/>
            <person name="Hauser L."/>
            <person name="Chang Y.J."/>
            <person name="Jeffries C.D."/>
            <person name="Detter J.C."/>
            <person name="Brettin T."/>
            <person name="Rohde M."/>
            <person name="Goker M."/>
            <person name="Bristow J."/>
            <person name="Eisen J.A."/>
            <person name="Markowitz V."/>
            <person name="Hugenholtz P."/>
            <person name="Kyrpides N.C."/>
            <person name="Klenk H.P."/>
            <person name="Chen F."/>
        </authorList>
    </citation>
    <scope>NUCLEOTIDE SEQUENCE [LARGE SCALE GENOMIC DNA]</scope>
    <source>
        <strain evidence="3">ATCC 700099 / DSM 44233 / CIP 104796 / JCM 9543 / NBRC 105858 / Y-104</strain>
    </source>
</reference>
<dbReference type="EMBL" id="CP001737">
    <property type="protein sequence ID" value="ACV81616.1"/>
    <property type="molecule type" value="Genomic_DNA"/>
</dbReference>
<dbReference type="STRING" id="479431.Namu_5352"/>
<dbReference type="AlphaFoldDB" id="C8XDC6"/>
<sequence>MRALVVYESMYGNTRDLAAAMADGLSARGATVELVDADAAPAELTGRFDLVVAGAPTHAFSLPKPQSRADAARRLDDGALVSTGTGVREWADRVVLDKGQPTATFDTKVDKPRLPGSAARSAARRLRDRGATIIGSRTFHVHGAFGPLVDGERERAREWAANLVIDAAIHRVS</sequence>
<evidence type="ECO:0000313" key="2">
    <source>
        <dbReference type="EMBL" id="ACV81616.1"/>
    </source>
</evidence>
<feature type="domain" description="Flavodoxin-like" evidence="1">
    <location>
        <begin position="3"/>
        <end position="164"/>
    </location>
</feature>
<gene>
    <name evidence="2" type="ordered locus">Namu_5352</name>
</gene>
<dbReference type="RefSeq" id="WP_015750416.1">
    <property type="nucleotide sequence ID" value="NC_013235.1"/>
</dbReference>
<dbReference type="OrthoDB" id="3253043at2"/>
<dbReference type="HOGENOM" id="CLU_132523_0_0_11"/>
<dbReference type="InterPro" id="IPR008254">
    <property type="entry name" value="Flavodoxin/NO_synth"/>
</dbReference>
<evidence type="ECO:0000259" key="1">
    <source>
        <dbReference type="PROSITE" id="PS50902"/>
    </source>
</evidence>
<dbReference type="InterPro" id="IPR029039">
    <property type="entry name" value="Flavoprotein-like_sf"/>
</dbReference>